<dbReference type="GO" id="GO:0008270">
    <property type="term" value="F:zinc ion binding"/>
    <property type="evidence" value="ECO:0007669"/>
    <property type="project" value="UniProtKB-UniRule"/>
</dbReference>
<comment type="catalytic activity">
    <reaction evidence="12">
        <text>tRNA(Ala) + L-alanine + ATP = L-alanyl-tRNA(Ala) + AMP + diphosphate</text>
        <dbReference type="Rhea" id="RHEA:12540"/>
        <dbReference type="Rhea" id="RHEA-COMP:9657"/>
        <dbReference type="Rhea" id="RHEA-COMP:9923"/>
        <dbReference type="ChEBI" id="CHEBI:30616"/>
        <dbReference type="ChEBI" id="CHEBI:33019"/>
        <dbReference type="ChEBI" id="CHEBI:57972"/>
        <dbReference type="ChEBI" id="CHEBI:78442"/>
        <dbReference type="ChEBI" id="CHEBI:78497"/>
        <dbReference type="ChEBI" id="CHEBI:456215"/>
        <dbReference type="EC" id="6.1.1.7"/>
    </reaction>
</comment>
<dbReference type="EC" id="6.1.1.7" evidence="12"/>
<dbReference type="HAMAP" id="MF_00036_A">
    <property type="entry name" value="Ala_tRNA_synth_A"/>
    <property type="match status" value="1"/>
</dbReference>
<accession>A0A2H1FI80</accession>
<keyword evidence="9 12" id="KW-0694">RNA-binding</keyword>
<keyword evidence="7 12" id="KW-0862">Zinc</keyword>
<dbReference type="FunFam" id="3.30.980.10:FF:000004">
    <property type="entry name" value="Alanine--tRNA ligase, cytoplasmic"/>
    <property type="match status" value="1"/>
</dbReference>
<evidence type="ECO:0000256" key="5">
    <source>
        <dbReference type="ARBA" id="ARBA00022723"/>
    </source>
</evidence>
<dbReference type="EMBL" id="LT841358">
    <property type="protein sequence ID" value="SMH72478.1"/>
    <property type="molecule type" value="Genomic_DNA"/>
</dbReference>
<dbReference type="Gene3D" id="3.30.930.10">
    <property type="entry name" value="Bira Bifunctional Protein, Domain 2"/>
    <property type="match status" value="1"/>
</dbReference>
<feature type="binding site" evidence="12">
    <location>
        <position position="694"/>
    </location>
    <ligand>
        <name>Zn(2+)</name>
        <dbReference type="ChEBI" id="CHEBI:29105"/>
    </ligand>
</feature>
<dbReference type="GO" id="GO:0005524">
    <property type="term" value="F:ATP binding"/>
    <property type="evidence" value="ECO:0007669"/>
    <property type="project" value="UniProtKB-UniRule"/>
</dbReference>
<keyword evidence="2 12" id="KW-0963">Cytoplasm</keyword>
<dbReference type="Proteomes" id="UP000230607">
    <property type="component" value="Chromosome 1"/>
</dbReference>
<evidence type="ECO:0000256" key="8">
    <source>
        <dbReference type="ARBA" id="ARBA00022840"/>
    </source>
</evidence>
<dbReference type="RefSeq" id="WP_157928235.1">
    <property type="nucleotide sequence ID" value="NZ_LT841358.1"/>
</dbReference>
<evidence type="ECO:0000256" key="1">
    <source>
        <dbReference type="ARBA" id="ARBA00008226"/>
    </source>
</evidence>
<keyword evidence="5 12" id="KW-0479">Metal-binding</keyword>
<dbReference type="SMART" id="SM00863">
    <property type="entry name" value="tRNA_SAD"/>
    <property type="match status" value="1"/>
</dbReference>
<keyword evidence="6 12" id="KW-0547">Nucleotide-binding</keyword>
<dbReference type="InterPro" id="IPR018165">
    <property type="entry name" value="Ala-tRNA-synth_IIc_core"/>
</dbReference>
<dbReference type="FunFam" id="3.30.54.20:FF:000004">
    <property type="entry name" value="Alanine--tRNA ligase"/>
    <property type="match status" value="1"/>
</dbReference>
<feature type="binding site" evidence="12">
    <location>
        <position position="594"/>
    </location>
    <ligand>
        <name>Zn(2+)</name>
        <dbReference type="ChEBI" id="CHEBI:29105"/>
    </ligand>
</feature>
<keyword evidence="4 12" id="KW-0436">Ligase</keyword>
<dbReference type="Pfam" id="PF01411">
    <property type="entry name" value="tRNA-synt_2c"/>
    <property type="match status" value="1"/>
</dbReference>
<dbReference type="InterPro" id="IPR018164">
    <property type="entry name" value="Ala-tRNA-synth_IIc_N"/>
</dbReference>
<sequence length="903" mass="102316">MDKDQILSKFSTDPDRYYKVALFENEGFRRKSCIKCRRFFWTLDDNISMCPDHIENSYSFIGDPPTNKRFDYTQAWKEVESFFVQNNHKSVGRYPVVCRWRDDLYFTIASIVDFQRVMGSKVVFEFPANPLIVPQTCLRFKDIENVGVTGRHFSSFCMIGQHSIPNSQGYWKDKCVELDFKLLTERFGINKKEIVFVEDVWAGGGSFGSSLEYFVRGLELGNAVFTEFQGDLTNYSVLDQKIIDMGAGLERFAWITMGTPTAYDCCFGPITKHMITKIGIDIDSGTISKYFMSVAKALSESNDIAIVRKMAAKIAGLDETKQDKIISPLEGIYMIADHLRTLVFAISDGALPSNVGGGYNLRMILRRTLATIDRFGWNFDLNNLIDLHIDYLKSTYPELEQTRNDVKTIIEIEKNRYNESKVRMKNMATTFKTQNKKLSVDDLIRLYESDGITPDFLKESHIIQEIPSTFYERLSDLHQSEKTEKKEELDLEGIPDTDLLYYKDDPHEFKAKVLKIIKNKFVILDKTSFYARGGGQEPDHGKIEEFDVIDVSKHGNVVLHEVREGEVPKEGIVASCKIDSARRYGITRNHTSTHVLNASARNILGSWIWQHSAFKDVEYARLDITHHSNLTEDEIMKIEDLANTTIRKNIPVLINQFERGEAEQEYGFRIYQGGVVPVKLVRIVNIEGFDVEACGGTHVQKTGEIGLIKITKAERIQDGVVRLEFVSSKSALKYTQNQDQKISHIVKSLGSSKEKMLESFEHVMKDSDDAKKRLRHIIKRTSEASAREAISQAKSIGKIKLYSTVDEELDEEFHISVGEMATKIDKSLIYCAFIVKNESIKIISFSGADAIPIKKAGDLVKEVSKVLGGSGGGRDAFGQGGGKDLSKIKDALLTIEKSILGER</sequence>
<dbReference type="SUPFAM" id="SSF50447">
    <property type="entry name" value="Translation proteins"/>
    <property type="match status" value="1"/>
</dbReference>
<dbReference type="Gene3D" id="3.30.980.10">
    <property type="entry name" value="Threonyl-trna Synthetase, Chain A, domain 2"/>
    <property type="match status" value="1"/>
</dbReference>
<dbReference type="SUPFAM" id="SSF101353">
    <property type="entry name" value="Putative anticodon-binding domain of alanyl-tRNA synthetase (AlaRS)"/>
    <property type="match status" value="1"/>
</dbReference>
<dbReference type="InterPro" id="IPR018162">
    <property type="entry name" value="Ala-tRNA-ligase_IIc_anticod-bd"/>
</dbReference>
<dbReference type="InterPro" id="IPR045864">
    <property type="entry name" value="aa-tRNA-synth_II/BPL/LPL"/>
</dbReference>
<dbReference type="PANTHER" id="PTHR11777">
    <property type="entry name" value="ALANYL-TRNA SYNTHETASE"/>
    <property type="match status" value="1"/>
</dbReference>
<dbReference type="Gene3D" id="3.30.54.20">
    <property type="match status" value="1"/>
</dbReference>
<comment type="subcellular location">
    <subcellularLocation>
        <location evidence="12">Cytoplasm</location>
    </subcellularLocation>
</comment>
<gene>
    <name evidence="12 14" type="primary">alaS</name>
    <name evidence="14" type="ORF">NCS_30318</name>
</gene>
<keyword evidence="15" id="KW-1185">Reference proteome</keyword>
<evidence type="ECO:0000256" key="10">
    <source>
        <dbReference type="ARBA" id="ARBA00022917"/>
    </source>
</evidence>
<dbReference type="InterPro" id="IPR002318">
    <property type="entry name" value="Ala-tRNA-lgiase_IIc"/>
</dbReference>
<dbReference type="AlphaFoldDB" id="A0A2H1FI80"/>
<dbReference type="PROSITE" id="PS50860">
    <property type="entry name" value="AA_TRNA_LIGASE_II_ALA"/>
    <property type="match status" value="1"/>
</dbReference>
<dbReference type="SUPFAM" id="SSF55681">
    <property type="entry name" value="Class II aaRS and biotin synthetases"/>
    <property type="match status" value="1"/>
</dbReference>
<organism evidence="14 15">
    <name type="scientific">Candidatus Nitrosotalea okcheonensis</name>
    <dbReference type="NCBI Taxonomy" id="1903276"/>
    <lineage>
        <taxon>Archaea</taxon>
        <taxon>Nitrososphaerota</taxon>
        <taxon>Nitrososphaeria</taxon>
        <taxon>Nitrosotaleales</taxon>
        <taxon>Nitrosotaleaceae</taxon>
        <taxon>Nitrosotalea</taxon>
    </lineage>
</organism>
<dbReference type="NCBIfam" id="TIGR03683">
    <property type="entry name" value="A-tRNA_syn_arch"/>
    <property type="match status" value="1"/>
</dbReference>
<keyword evidence="11 12" id="KW-0030">Aminoacyl-tRNA synthetase</keyword>
<dbReference type="GO" id="GO:0006419">
    <property type="term" value="P:alanyl-tRNA aminoacylation"/>
    <property type="evidence" value="ECO:0007669"/>
    <property type="project" value="UniProtKB-UniRule"/>
</dbReference>
<dbReference type="InterPro" id="IPR050058">
    <property type="entry name" value="Ala-tRNA_ligase"/>
</dbReference>
<evidence type="ECO:0000256" key="7">
    <source>
        <dbReference type="ARBA" id="ARBA00022833"/>
    </source>
</evidence>
<evidence type="ECO:0000256" key="4">
    <source>
        <dbReference type="ARBA" id="ARBA00022598"/>
    </source>
</evidence>
<keyword evidence="8 12" id="KW-0067">ATP-binding</keyword>
<dbReference type="GO" id="GO:0002161">
    <property type="term" value="F:aminoacyl-tRNA deacylase activity"/>
    <property type="evidence" value="ECO:0007669"/>
    <property type="project" value="UniProtKB-ARBA"/>
</dbReference>
<evidence type="ECO:0000313" key="15">
    <source>
        <dbReference type="Proteomes" id="UP000230607"/>
    </source>
</evidence>
<evidence type="ECO:0000256" key="9">
    <source>
        <dbReference type="ARBA" id="ARBA00022884"/>
    </source>
</evidence>
<comment type="cofactor">
    <cofactor evidence="12">
        <name>Zn(2+)</name>
        <dbReference type="ChEBI" id="CHEBI:29105"/>
    </cofactor>
    <text evidence="12">Binds 1 zinc ion per subunit.</text>
</comment>
<dbReference type="SUPFAM" id="SSF55186">
    <property type="entry name" value="ThrRS/AlaRS common domain"/>
    <property type="match status" value="1"/>
</dbReference>
<evidence type="ECO:0000256" key="11">
    <source>
        <dbReference type="ARBA" id="ARBA00023146"/>
    </source>
</evidence>
<dbReference type="InterPro" id="IPR018163">
    <property type="entry name" value="Thr/Ala-tRNA-synth_IIc_edit"/>
</dbReference>
<dbReference type="Gene3D" id="2.40.30.130">
    <property type="match status" value="1"/>
</dbReference>
<dbReference type="Pfam" id="PF07973">
    <property type="entry name" value="tRNA_SAD"/>
    <property type="match status" value="1"/>
</dbReference>
<evidence type="ECO:0000313" key="14">
    <source>
        <dbReference type="EMBL" id="SMH72478.1"/>
    </source>
</evidence>
<name>A0A2H1FI80_9ARCH</name>
<dbReference type="OrthoDB" id="7506at2157"/>
<dbReference type="InterPro" id="IPR003156">
    <property type="entry name" value="DHHA1_dom"/>
</dbReference>
<keyword evidence="10 12" id="KW-0648">Protein biosynthesis</keyword>
<dbReference type="PANTHER" id="PTHR11777:SF9">
    <property type="entry name" value="ALANINE--TRNA LIGASE, CYTOPLASMIC"/>
    <property type="match status" value="1"/>
</dbReference>
<feature type="binding site" evidence="12">
    <location>
        <position position="698"/>
    </location>
    <ligand>
        <name>Zn(2+)</name>
        <dbReference type="ChEBI" id="CHEBI:29105"/>
    </ligand>
</feature>
<proteinExistence type="inferred from homology"/>
<feature type="domain" description="Alanyl-transfer RNA synthetases family profile" evidence="13">
    <location>
        <begin position="70"/>
        <end position="737"/>
    </location>
</feature>
<dbReference type="Gene3D" id="3.10.310.40">
    <property type="match status" value="1"/>
</dbReference>
<comment type="function">
    <text evidence="12">Catalyzes the attachment of alanine to tRNA(Ala) in a two-step reaction: alanine is first activated by ATP to form Ala-AMP and then transferred to the acceptor end of tRNA(Ala). Also edits incorrectly charged Ser-tRNA(Ala) and Gly-tRNA(Ala) via its editing domain.</text>
</comment>
<reference evidence="15" key="1">
    <citation type="submission" date="2017-03" db="EMBL/GenBank/DDBJ databases">
        <authorList>
            <person name="Herbold C."/>
        </authorList>
    </citation>
    <scope>NUCLEOTIDE SEQUENCE [LARGE SCALE GENOMIC DNA]</scope>
</reference>
<dbReference type="InterPro" id="IPR022429">
    <property type="entry name" value="Ala-tRNA_lgiase_arc"/>
</dbReference>
<dbReference type="InterPro" id="IPR009000">
    <property type="entry name" value="Transl_B-barrel_sf"/>
</dbReference>
<dbReference type="GO" id="GO:0000049">
    <property type="term" value="F:tRNA binding"/>
    <property type="evidence" value="ECO:0007669"/>
    <property type="project" value="UniProtKB-KW"/>
</dbReference>
<comment type="similarity">
    <text evidence="1 12">Belongs to the class-II aminoacyl-tRNA synthetase family.</text>
</comment>
<dbReference type="NCBIfam" id="TIGR00344">
    <property type="entry name" value="alaS"/>
    <property type="match status" value="1"/>
</dbReference>
<dbReference type="Pfam" id="PF02272">
    <property type="entry name" value="DHHA1"/>
    <property type="match status" value="1"/>
</dbReference>
<protein>
    <recommendedName>
        <fullName evidence="12">Alanine--tRNA ligase</fullName>
        <ecNumber evidence="12">6.1.1.7</ecNumber>
    </recommendedName>
    <alternativeName>
        <fullName evidence="12">Alanyl-tRNA synthetase</fullName>
        <shortName evidence="12">AlaRS</shortName>
    </alternativeName>
</protein>
<evidence type="ECO:0000259" key="13">
    <source>
        <dbReference type="PROSITE" id="PS50860"/>
    </source>
</evidence>
<evidence type="ECO:0000256" key="12">
    <source>
        <dbReference type="HAMAP-Rule" id="MF_00036"/>
    </source>
</evidence>
<feature type="binding site" evidence="12">
    <location>
        <position position="590"/>
    </location>
    <ligand>
        <name>Zn(2+)</name>
        <dbReference type="ChEBI" id="CHEBI:29105"/>
    </ligand>
</feature>
<evidence type="ECO:0000256" key="6">
    <source>
        <dbReference type="ARBA" id="ARBA00022741"/>
    </source>
</evidence>
<keyword evidence="3 12" id="KW-0820">tRNA-binding</keyword>
<dbReference type="GO" id="GO:0004813">
    <property type="term" value="F:alanine-tRNA ligase activity"/>
    <property type="evidence" value="ECO:0007669"/>
    <property type="project" value="UniProtKB-UniRule"/>
</dbReference>
<dbReference type="PRINTS" id="PR00980">
    <property type="entry name" value="TRNASYNTHALA"/>
</dbReference>
<comment type="domain">
    <text evidence="12">Consists of three domains; the N-terminal catalytic domain, the editing domain and the C-terminal C-Ala domain. The editing domain removes incorrectly charged amino acids, while the C-Ala domain, along with tRNA(Ala), serves as a bridge to cooperatively bring together the editing and aminoacylation centers thus stimulating deacylation of misacylated tRNAs.</text>
</comment>
<dbReference type="InterPro" id="IPR012947">
    <property type="entry name" value="tRNA_SAD"/>
</dbReference>
<evidence type="ECO:0000256" key="3">
    <source>
        <dbReference type="ARBA" id="ARBA00022555"/>
    </source>
</evidence>
<evidence type="ECO:0000256" key="2">
    <source>
        <dbReference type="ARBA" id="ARBA00022490"/>
    </source>
</evidence>
<dbReference type="GO" id="GO:0005737">
    <property type="term" value="C:cytoplasm"/>
    <property type="evidence" value="ECO:0007669"/>
    <property type="project" value="UniProtKB-SubCell"/>
</dbReference>